<evidence type="ECO:0000256" key="2">
    <source>
        <dbReference type="ARBA" id="ARBA00022679"/>
    </source>
</evidence>
<reference evidence="4" key="1">
    <citation type="submission" date="2019-08" db="EMBL/GenBank/DDBJ databases">
        <authorList>
            <person name="Kucharzyk K."/>
            <person name="Murdoch R.W."/>
            <person name="Higgins S."/>
            <person name="Loffler F."/>
        </authorList>
    </citation>
    <scope>NUCLEOTIDE SEQUENCE</scope>
</reference>
<keyword evidence="1 4" id="KW-0328">Glycosyltransferase</keyword>
<dbReference type="GO" id="GO:0016757">
    <property type="term" value="F:glycosyltransferase activity"/>
    <property type="evidence" value="ECO:0007669"/>
    <property type="project" value="UniProtKB-KW"/>
</dbReference>
<protein>
    <submittedName>
        <fullName evidence="4">Glycosyltransferase Gtf1</fullName>
        <ecNumber evidence="4">2.4.1.-</ecNumber>
    </submittedName>
</protein>
<name>A0A644TXS4_9ZZZZ</name>
<accession>A0A644TXS4</accession>
<dbReference type="PANTHER" id="PTHR12526:SF629">
    <property type="entry name" value="TEICHURONIC ACID BIOSYNTHESIS GLYCOSYLTRANSFERASE TUAH-RELATED"/>
    <property type="match status" value="1"/>
</dbReference>
<keyword evidence="2 4" id="KW-0808">Transferase</keyword>
<dbReference type="PANTHER" id="PTHR12526">
    <property type="entry name" value="GLYCOSYLTRANSFERASE"/>
    <property type="match status" value="1"/>
</dbReference>
<dbReference type="EC" id="2.4.1.-" evidence="4"/>
<dbReference type="InterPro" id="IPR001296">
    <property type="entry name" value="Glyco_trans_1"/>
</dbReference>
<dbReference type="Pfam" id="PF00534">
    <property type="entry name" value="Glycos_transf_1"/>
    <property type="match status" value="1"/>
</dbReference>
<feature type="domain" description="Glycosyl transferase family 1" evidence="3">
    <location>
        <begin position="265"/>
        <end position="431"/>
    </location>
</feature>
<dbReference type="AlphaFoldDB" id="A0A644TXS4"/>
<evidence type="ECO:0000259" key="3">
    <source>
        <dbReference type="Pfam" id="PF00534"/>
    </source>
</evidence>
<dbReference type="EMBL" id="VSSQ01000058">
    <property type="protein sequence ID" value="MPL71247.1"/>
    <property type="molecule type" value="Genomic_DNA"/>
</dbReference>
<sequence>MNEIFLICNRLYLELGGLPKVVLNKANKFTEMGYKVTILTIDLNMDYKYISKELKKRNQLLPDINFINLYNFYEDKSVNFGKRFLCIFENFFNNIKLREIGLPLRKHKNVFVKRYYASNGFCYYIELFIKNKLSFRFLIDREKKEIFKFEDEDAINKHFFLELANSCKEKPIFICEGAGPTPRISNIDKKIAYLISQLHSNPYIGKNHEFGEKMRKIGILNKIENNNLFVVLTETQRKDIIKEFGNINNIIIIPNSIPESNLIGAEKDNNKISLFTRISPEKNVLEAIDIFYKVLKEKPNAIFEIYGRASKELPSEVKELKKLKKHIKKLNMEKNVFIKGYVKDVNKAMEESLLTILTSKREGFGMVIIESMYNATPVVSYDINYGPRDIIDHGFDGYLVEKNNQDEMAKYIIELLNNPEKAKNMGKNAREKVSKKYTSEIIFPQWKELFESLL</sequence>
<organism evidence="4">
    <name type="scientific">bioreactor metagenome</name>
    <dbReference type="NCBI Taxonomy" id="1076179"/>
    <lineage>
        <taxon>unclassified sequences</taxon>
        <taxon>metagenomes</taxon>
        <taxon>ecological metagenomes</taxon>
    </lineage>
</organism>
<gene>
    <name evidence="4" type="primary">gtf1_10</name>
    <name evidence="4" type="ORF">SDC9_17021</name>
</gene>
<evidence type="ECO:0000313" key="4">
    <source>
        <dbReference type="EMBL" id="MPL71247.1"/>
    </source>
</evidence>
<comment type="caution">
    <text evidence="4">The sequence shown here is derived from an EMBL/GenBank/DDBJ whole genome shotgun (WGS) entry which is preliminary data.</text>
</comment>
<evidence type="ECO:0000256" key="1">
    <source>
        <dbReference type="ARBA" id="ARBA00022676"/>
    </source>
</evidence>
<proteinExistence type="predicted"/>
<dbReference type="SUPFAM" id="SSF53756">
    <property type="entry name" value="UDP-Glycosyltransferase/glycogen phosphorylase"/>
    <property type="match status" value="1"/>
</dbReference>
<dbReference type="Gene3D" id="3.40.50.2000">
    <property type="entry name" value="Glycogen Phosphorylase B"/>
    <property type="match status" value="3"/>
</dbReference>